<reference evidence="2" key="1">
    <citation type="submission" date="2017-06" db="EMBL/GenBank/DDBJ databases">
        <authorList>
            <person name="Berg J.A."/>
            <person name="Peck M.D."/>
            <person name="Grossarth S.E."/>
            <person name="Jarvis T.M."/>
            <person name="Merrill B.D."/>
            <person name="Breakwell D.P."/>
            <person name="Burnett S.H."/>
            <person name="Grose J.H."/>
        </authorList>
    </citation>
    <scope>NUCLEOTIDE SEQUENCE [LARGE SCALE GENOMIC DNA]</scope>
</reference>
<dbReference type="KEGG" id="vg:29065830"/>
<dbReference type="GeneID" id="29065830"/>
<dbReference type="EMBL" id="KX098389">
    <property type="protein sequence ID" value="ANJ65196.1"/>
    <property type="molecule type" value="Genomic_DNA"/>
</dbReference>
<protein>
    <submittedName>
        <fullName evidence="2">Uncharacterized protein</fullName>
    </submittedName>
</protein>
<keyword evidence="1" id="KW-0175">Coiled coil</keyword>
<evidence type="ECO:0000256" key="1">
    <source>
        <dbReference type="SAM" id="Coils"/>
    </source>
</evidence>
<evidence type="ECO:0000313" key="3">
    <source>
        <dbReference type="Proteomes" id="UP000202061"/>
    </source>
</evidence>
<organism evidence="2 3">
    <name type="scientific">Erwinia phage vB_EamP_Frozen</name>
    <dbReference type="NCBI Taxonomy" id="1852641"/>
    <lineage>
        <taxon>Viruses</taxon>
        <taxon>Duplodnaviria</taxon>
        <taxon>Heunggongvirae</taxon>
        <taxon>Uroviricota</taxon>
        <taxon>Caudoviricetes</taxon>
        <taxon>Schitoviridae</taxon>
        <taxon>Erskinevirinae</taxon>
        <taxon>Johnsonvirus</taxon>
        <taxon>Johnsonvirus frozen</taxon>
    </lineage>
</organism>
<proteinExistence type="predicted"/>
<dbReference type="RefSeq" id="YP_009286196.1">
    <property type="nucleotide sequence ID" value="NC_031062.2"/>
</dbReference>
<dbReference type="Proteomes" id="UP000202061">
    <property type="component" value="Segment"/>
</dbReference>
<gene>
    <name evidence="2" type="ORF">FROZEN_67</name>
</gene>
<feature type="coiled-coil region" evidence="1">
    <location>
        <begin position="92"/>
        <end position="126"/>
    </location>
</feature>
<sequence length="138" mass="15909">MSNHPQGDPMLIDPEENEEVLVSGIMLFDCNERLMCPDCGTISNKHLCSAPFFYQYKHSPFIGPQFVCHHTCHRCGYKDDVGSGFTDSGNYESEETDGIQEWEKEIDELEDELAILKQKLENGKRRWAMLWHVDHDAT</sequence>
<name>A0A191ZCT3_9CAUD</name>
<accession>A0A191ZCT3</accession>
<keyword evidence="3" id="KW-1185">Reference proteome</keyword>
<evidence type="ECO:0000313" key="2">
    <source>
        <dbReference type="EMBL" id="ANJ65196.1"/>
    </source>
</evidence>